<gene>
    <name evidence="1" type="ORF">PFFVO_00155</name>
</gene>
<reference evidence="1 2" key="2">
    <citation type="submission" date="2013-02" db="EMBL/GenBank/DDBJ databases">
        <title>The Genome Sequence of Plasmodium falciparum Vietnam Oak-Knoll (FVO).</title>
        <authorList>
            <consortium name="The Broad Institute Genome Sequencing Platform"/>
            <consortium name="The Broad Institute Genome Sequencing Center for Infectious Disease"/>
            <person name="Neafsey D."/>
            <person name="Cheeseman I."/>
            <person name="Volkman S."/>
            <person name="Adams J."/>
            <person name="Walker B."/>
            <person name="Young S.K."/>
            <person name="Zeng Q."/>
            <person name="Gargeya S."/>
            <person name="Fitzgerald M."/>
            <person name="Haas B."/>
            <person name="Abouelleil A."/>
            <person name="Alvarado L."/>
            <person name="Arachchi H.M."/>
            <person name="Berlin A.M."/>
            <person name="Chapman S.B."/>
            <person name="Dewar J."/>
            <person name="Goldberg J."/>
            <person name="Griggs A."/>
            <person name="Gujja S."/>
            <person name="Hansen M."/>
            <person name="Howarth C."/>
            <person name="Imamovic A."/>
            <person name="Larimer J."/>
            <person name="McCowan C."/>
            <person name="Murphy C."/>
            <person name="Neiman D."/>
            <person name="Pearson M."/>
            <person name="Priest M."/>
            <person name="Roberts A."/>
            <person name="Saif S."/>
            <person name="Shea T."/>
            <person name="Sisk P."/>
            <person name="Sykes S."/>
            <person name="Wortman J."/>
            <person name="Nusbaum C."/>
            <person name="Birren B."/>
        </authorList>
    </citation>
    <scope>NUCLEOTIDE SEQUENCE [LARGE SCALE GENOMIC DNA]</scope>
    <source>
        <strain evidence="2">Vietnam Oak-Knoll (FVO)</strain>
    </source>
</reference>
<protein>
    <submittedName>
        <fullName evidence="1">Uncharacterized protein</fullName>
    </submittedName>
</protein>
<name>A0A024VCS6_PLAFA</name>
<reference evidence="1 2" key="1">
    <citation type="submission" date="2013-02" db="EMBL/GenBank/DDBJ databases">
        <title>The Genome Annotation of Plasmodium falciparum Vietnam Oak-Knoll (FVO).</title>
        <authorList>
            <consortium name="The Broad Institute Genome Sequencing Platform"/>
            <consortium name="The Broad Institute Genome Sequencing Center for Infectious Disease"/>
            <person name="Neafsey D."/>
            <person name="Hoffman S."/>
            <person name="Volkman S."/>
            <person name="Rosenthal P."/>
            <person name="Walker B."/>
            <person name="Young S.K."/>
            <person name="Zeng Q."/>
            <person name="Gargeya S."/>
            <person name="Fitzgerald M."/>
            <person name="Haas B."/>
            <person name="Abouelleil A."/>
            <person name="Allen A.W."/>
            <person name="Alvarado L."/>
            <person name="Arachchi H.M."/>
            <person name="Berlin A.M."/>
            <person name="Chapman S.B."/>
            <person name="Gainer-Dewar J."/>
            <person name="Goldberg J."/>
            <person name="Griggs A."/>
            <person name="Gujja S."/>
            <person name="Hansen M."/>
            <person name="Howarth C."/>
            <person name="Imamovic A."/>
            <person name="Ireland A."/>
            <person name="Larimer J."/>
            <person name="McCowan C."/>
            <person name="Murphy C."/>
            <person name="Pearson M."/>
            <person name="Poon T.W."/>
            <person name="Priest M."/>
            <person name="Roberts A."/>
            <person name="Saif S."/>
            <person name="Shea T."/>
            <person name="Sisk P."/>
            <person name="Sykes S."/>
            <person name="Wortman J."/>
            <person name="Nusbaum C."/>
            <person name="Birren B."/>
        </authorList>
    </citation>
    <scope>NUCLEOTIDE SEQUENCE [LARGE SCALE GENOMIC DNA]</scope>
    <source>
        <strain evidence="2">Vietnam Oak-Knoll (FVO)</strain>
    </source>
</reference>
<sequence length="120" mass="14245">MGGDIFRLLPTEATGCLIRIKNISCFDKKSEVINFVGHLVEICLIHVDFLKNEAYVLLHSREEVLHFMKLYYVICNNMHFIDKTKRNIEIEIYNEEEENVFWKESKRNCTKFNICCKGHK</sequence>
<accession>A0A024VCS6</accession>
<organism evidence="1 2">
    <name type="scientific">Plasmodium falciparum Vietnam Oak-Knoll</name>
    <name type="common">FVO</name>
    <dbReference type="NCBI Taxonomy" id="1036723"/>
    <lineage>
        <taxon>Eukaryota</taxon>
        <taxon>Sar</taxon>
        <taxon>Alveolata</taxon>
        <taxon>Apicomplexa</taxon>
        <taxon>Aconoidasida</taxon>
        <taxon>Haemosporida</taxon>
        <taxon>Plasmodiidae</taxon>
        <taxon>Plasmodium</taxon>
        <taxon>Plasmodium (Laverania)</taxon>
    </lineage>
</organism>
<dbReference type="EMBL" id="KI925011">
    <property type="protein sequence ID" value="ETW20823.1"/>
    <property type="molecule type" value="Genomic_DNA"/>
</dbReference>
<dbReference type="Proteomes" id="UP000030690">
    <property type="component" value="Unassembled WGS sequence"/>
</dbReference>
<dbReference type="OrthoDB" id="375014at2759"/>
<evidence type="ECO:0000313" key="2">
    <source>
        <dbReference type="Proteomes" id="UP000030690"/>
    </source>
</evidence>
<dbReference type="AlphaFoldDB" id="A0A024VCS6"/>
<evidence type="ECO:0000313" key="1">
    <source>
        <dbReference type="EMBL" id="ETW20823.1"/>
    </source>
</evidence>
<proteinExistence type="predicted"/>